<evidence type="ECO:0000259" key="3">
    <source>
        <dbReference type="Pfam" id="PF02826"/>
    </source>
</evidence>
<dbReference type="PANTHER" id="PTHR43333:SF1">
    <property type="entry name" value="D-ISOMER SPECIFIC 2-HYDROXYACID DEHYDROGENASE NAD-BINDING DOMAIN-CONTAINING PROTEIN"/>
    <property type="match status" value="1"/>
</dbReference>
<dbReference type="Proteomes" id="UP000663937">
    <property type="component" value="Chromosome"/>
</dbReference>
<dbReference type="RefSeq" id="WP_227422886.1">
    <property type="nucleotide sequence ID" value="NZ_CP071868.1"/>
</dbReference>
<evidence type="ECO:0000313" key="4">
    <source>
        <dbReference type="EMBL" id="QTE28645.1"/>
    </source>
</evidence>
<keyword evidence="2" id="KW-0520">NAD</keyword>
<gene>
    <name evidence="4" type="ORF">J4E96_14975</name>
</gene>
<dbReference type="KEGG" id="psic:J4E96_14975"/>
<dbReference type="SUPFAM" id="SSF51735">
    <property type="entry name" value="NAD(P)-binding Rossmann-fold domains"/>
    <property type="match status" value="1"/>
</dbReference>
<reference evidence="4" key="1">
    <citation type="submission" date="2021-03" db="EMBL/GenBank/DDBJ databases">
        <title>Pengzhenrongella sicca gen. nov., sp. nov., a new member of suborder Micrococcineae isolated from High-Arctic tundra soil.</title>
        <authorList>
            <person name="Peng F."/>
        </authorList>
    </citation>
    <scope>NUCLEOTIDE SEQUENCE</scope>
    <source>
        <strain evidence="4">LRZ-2</strain>
    </source>
</reference>
<dbReference type="GO" id="GO:0051287">
    <property type="term" value="F:NAD binding"/>
    <property type="evidence" value="ECO:0007669"/>
    <property type="project" value="InterPro"/>
</dbReference>
<name>A0A8A4ZB49_9MICO</name>
<dbReference type="Pfam" id="PF02826">
    <property type="entry name" value="2-Hacid_dh_C"/>
    <property type="match status" value="1"/>
</dbReference>
<protein>
    <submittedName>
        <fullName evidence="4">Phosphoglycerate dehydrogenase</fullName>
    </submittedName>
</protein>
<dbReference type="InterPro" id="IPR006140">
    <property type="entry name" value="D-isomer_DH_NAD-bd"/>
</dbReference>
<sequence length="315" mass="32167">MSFTLLLPTSLPLTPEVPAGVVVVPYAVDEPLPAAIETADAMVVWGNPAGQLRDAAARGARLRWVQALAAGPDAVLGAGFVPGAVITSGRSLHDGPVAEHALALVLAAARRLNLLVRAQTAHRWAAELGGLQPGRPADSFRTLAGARVLVWGFGSIAQALAPHLRLLGAEVTGVASSAGERVGFPVIAAADVEAALPTTDLLIGILPATADTHHAISAERLALLPAHAWVVNVGRGTTLDEAALARAVHEGRLGGAALDVFEIEPLPADSPLWDEPNVIVSPHAAGGRPTGASELVSANLAALLAGQPLRNVVAR</sequence>
<dbReference type="EMBL" id="CP071868">
    <property type="protein sequence ID" value="QTE28645.1"/>
    <property type="molecule type" value="Genomic_DNA"/>
</dbReference>
<accession>A0A8A4ZB49</accession>
<dbReference type="Gene3D" id="3.40.50.720">
    <property type="entry name" value="NAD(P)-binding Rossmann-like Domain"/>
    <property type="match status" value="2"/>
</dbReference>
<evidence type="ECO:0000313" key="5">
    <source>
        <dbReference type="Proteomes" id="UP000663937"/>
    </source>
</evidence>
<dbReference type="AlphaFoldDB" id="A0A8A4ZB49"/>
<dbReference type="SUPFAM" id="SSF52283">
    <property type="entry name" value="Formate/glycerate dehydrogenase catalytic domain-like"/>
    <property type="match status" value="1"/>
</dbReference>
<dbReference type="GO" id="GO:0016491">
    <property type="term" value="F:oxidoreductase activity"/>
    <property type="evidence" value="ECO:0007669"/>
    <property type="project" value="UniProtKB-KW"/>
</dbReference>
<organism evidence="4 5">
    <name type="scientific">Pengzhenrongella sicca</name>
    <dbReference type="NCBI Taxonomy" id="2819238"/>
    <lineage>
        <taxon>Bacteria</taxon>
        <taxon>Bacillati</taxon>
        <taxon>Actinomycetota</taxon>
        <taxon>Actinomycetes</taxon>
        <taxon>Micrococcales</taxon>
        <taxon>Pengzhenrongella</taxon>
    </lineage>
</organism>
<dbReference type="PANTHER" id="PTHR43333">
    <property type="entry name" value="2-HACID_DH_C DOMAIN-CONTAINING PROTEIN"/>
    <property type="match status" value="1"/>
</dbReference>
<feature type="domain" description="D-isomer specific 2-hydroxyacid dehydrogenase NAD-binding" evidence="3">
    <location>
        <begin position="102"/>
        <end position="285"/>
    </location>
</feature>
<evidence type="ECO:0000256" key="1">
    <source>
        <dbReference type="ARBA" id="ARBA00023002"/>
    </source>
</evidence>
<keyword evidence="5" id="KW-1185">Reference proteome</keyword>
<keyword evidence="1" id="KW-0560">Oxidoreductase</keyword>
<evidence type="ECO:0000256" key="2">
    <source>
        <dbReference type="ARBA" id="ARBA00023027"/>
    </source>
</evidence>
<dbReference type="InterPro" id="IPR036291">
    <property type="entry name" value="NAD(P)-bd_dom_sf"/>
</dbReference>
<proteinExistence type="predicted"/>